<dbReference type="AlphaFoldDB" id="A0A377APF7"/>
<dbReference type="Proteomes" id="UP000254052">
    <property type="component" value="Unassembled WGS sequence"/>
</dbReference>
<dbReference type="EMBL" id="UGED01000005">
    <property type="protein sequence ID" value="STL27350.1"/>
    <property type="molecule type" value="Genomic_DNA"/>
</dbReference>
<reference evidence="1 2" key="1">
    <citation type="submission" date="2018-06" db="EMBL/GenBank/DDBJ databases">
        <authorList>
            <consortium name="Pathogen Informatics"/>
            <person name="Doyle S."/>
        </authorList>
    </citation>
    <scope>NUCLEOTIDE SEQUENCE [LARGE SCALE GENOMIC DNA]</scope>
    <source>
        <strain evidence="1 2">NCTC9962</strain>
    </source>
</reference>
<evidence type="ECO:0000313" key="2">
    <source>
        <dbReference type="Proteomes" id="UP000254052"/>
    </source>
</evidence>
<sequence length="292" mass="33445">MLPVLFFFALSGYRRDYERQCGWTWDPIYKKIGISFTATELGTIVPKGMEDYWLRPIRFYESERRNFLGTLFSEGGLPFRLLKESDSRFLAVFSRILGQYEQAKQSGFSALSLARAVIEKSALPTVFSEDTSVELISHMADNLNSLVLTHNLINHKEPVQQLEKVHPTWRSEFPIPLDDETGTHFLNGLLCAASVEAKPRTTKNKSTRCQFYWSEKHPDELRVIVSLPDEVSFPVTSEPSTTRFELAICEDGEEVSGLGPAYASLENTDRQTVRLRKSEVRFGRQIHRQVCR</sequence>
<protein>
    <submittedName>
        <fullName evidence="1">Uncharacterized protein</fullName>
    </submittedName>
</protein>
<gene>
    <name evidence="1" type="ORF">NCTC9962_01573</name>
</gene>
<dbReference type="InterPro" id="IPR047879">
    <property type="entry name" value="YjiT"/>
</dbReference>
<dbReference type="NCBIfam" id="NF038336">
    <property type="entry name" value="YjiT_fam"/>
    <property type="match status" value="1"/>
</dbReference>
<name>A0A377APF7_ECOLX</name>
<accession>A0A377APF7</accession>
<organism evidence="1 2">
    <name type="scientific">Escherichia coli</name>
    <dbReference type="NCBI Taxonomy" id="562"/>
    <lineage>
        <taxon>Bacteria</taxon>
        <taxon>Pseudomonadati</taxon>
        <taxon>Pseudomonadota</taxon>
        <taxon>Gammaproteobacteria</taxon>
        <taxon>Enterobacterales</taxon>
        <taxon>Enterobacteriaceae</taxon>
        <taxon>Escherichia</taxon>
    </lineage>
</organism>
<evidence type="ECO:0000313" key="1">
    <source>
        <dbReference type="EMBL" id="STL27350.1"/>
    </source>
</evidence>
<proteinExistence type="predicted"/>